<dbReference type="Proteomes" id="UP000287330">
    <property type="component" value="Unassembled WGS sequence"/>
</dbReference>
<protein>
    <recommendedName>
        <fullName evidence="4">Excinuclease ATPase subunit</fullName>
    </recommendedName>
</protein>
<feature type="compositionally biased region" description="Polar residues" evidence="1">
    <location>
        <begin position="30"/>
        <end position="61"/>
    </location>
</feature>
<evidence type="ECO:0000313" key="2">
    <source>
        <dbReference type="EMBL" id="RUO52203.1"/>
    </source>
</evidence>
<dbReference type="EMBL" id="PIPV01000008">
    <property type="protein sequence ID" value="RUO52203.1"/>
    <property type="molecule type" value="Genomic_DNA"/>
</dbReference>
<gene>
    <name evidence="2" type="ORF">CWE25_10005</name>
</gene>
<keyword evidence="3" id="KW-1185">Reference proteome</keyword>
<name>A0A432XU59_9GAMM</name>
<comment type="caution">
    <text evidence="2">The sequence shown here is derived from an EMBL/GenBank/DDBJ whole genome shotgun (WGS) entry which is preliminary data.</text>
</comment>
<proteinExistence type="predicted"/>
<dbReference type="RefSeq" id="WP_110575301.1">
    <property type="nucleotide sequence ID" value="NZ_PIPV01000008.1"/>
</dbReference>
<reference evidence="3" key="1">
    <citation type="journal article" date="2018" name="Front. Microbiol.">
        <title>Genome-Based Analysis Reveals the Taxonomy and Diversity of the Family Idiomarinaceae.</title>
        <authorList>
            <person name="Liu Y."/>
            <person name="Lai Q."/>
            <person name="Shao Z."/>
        </authorList>
    </citation>
    <scope>NUCLEOTIDE SEQUENCE [LARGE SCALE GENOMIC DNA]</scope>
    <source>
        <strain evidence="3">F23</strain>
    </source>
</reference>
<dbReference type="AlphaFoldDB" id="A0A432XU59"/>
<organism evidence="2 3">
    <name type="scientific">Idiomarina fontislapidosi</name>
    <dbReference type="NCBI Taxonomy" id="263723"/>
    <lineage>
        <taxon>Bacteria</taxon>
        <taxon>Pseudomonadati</taxon>
        <taxon>Pseudomonadota</taxon>
        <taxon>Gammaproteobacteria</taxon>
        <taxon>Alteromonadales</taxon>
        <taxon>Idiomarinaceae</taxon>
        <taxon>Idiomarina</taxon>
    </lineage>
</organism>
<dbReference type="OrthoDB" id="5588953at2"/>
<evidence type="ECO:0008006" key="4">
    <source>
        <dbReference type="Google" id="ProtNLM"/>
    </source>
</evidence>
<evidence type="ECO:0000256" key="1">
    <source>
        <dbReference type="SAM" id="MobiDB-lite"/>
    </source>
</evidence>
<accession>A0A432XU59</accession>
<sequence>MDISNALAAGVQGMQRASQQVTEASAELANPQQSNARWQQAQTESVNGSETASETLNSVPANTATDSLVSLAQGEQTFEANTRSVETADEVLGTLIDTKV</sequence>
<evidence type="ECO:0000313" key="3">
    <source>
        <dbReference type="Proteomes" id="UP000287330"/>
    </source>
</evidence>
<feature type="region of interest" description="Disordered" evidence="1">
    <location>
        <begin position="1"/>
        <end position="61"/>
    </location>
</feature>